<proteinExistence type="predicted"/>
<dbReference type="InterPro" id="IPR046661">
    <property type="entry name" value="DUF6770"/>
</dbReference>
<protein>
    <submittedName>
        <fullName evidence="2">Uncharacterized protein</fullName>
    </submittedName>
</protein>
<comment type="caution">
    <text evidence="2">The sequence shown here is derived from an EMBL/GenBank/DDBJ whole genome shotgun (WGS) entry which is preliminary data.</text>
</comment>
<feature type="signal peptide" evidence="1">
    <location>
        <begin position="1"/>
        <end position="20"/>
    </location>
</feature>
<evidence type="ECO:0000313" key="3">
    <source>
        <dbReference type="Proteomes" id="UP000318815"/>
    </source>
</evidence>
<keyword evidence="3" id="KW-1185">Reference proteome</keyword>
<sequence>MKKRLLLFLYTLFIVLNTHAQSRVFKQVGSGISTSLHSIVQDGSLVGYLTFTELEKASKDSFNYAITIMDENLNDIGKVKFRQQKLILRDVAFEQDILCLAYIKSDVLDITPRHRISYKQAAKKGYVSFFAQFINLQGEITKTFEKKADMDIYVTLKEYEAGISPFKEDIQLKNISNVGFAAFYGDKSKKPLLTFNTAGEKISERQVKEVAASYYLHTSGDDIYLLTQKADMESRSGYTLFGYSGTANSPTLKLPLKDKKQRMLDILGFGNDPLTGKLFISGTVGSKSWNNGMNNVYGIYNGEVQGIYKMDINAAHKEDVKTVYSCWADSTNKDISKKGYINSAHGHIVPRPSFRDFDGNTYFLGSRLTAKKNKGAIIAGAIMSPLLIPYYVMAATGAFGHYSFDDVLLMQMDKNGKISYVDSIGTDVYKQKNSAPIFKAADNCSFYSLTNPDTKTSFLIVKGEKDITIYNVHDKKIVRKIAKTNNTVKTNIYPAKDGHIIVSEYDEKEKSTKLSIEAI</sequence>
<dbReference type="OrthoDB" id="617654at2"/>
<dbReference type="Pfam" id="PF20559">
    <property type="entry name" value="DUF6770"/>
    <property type="match status" value="1"/>
</dbReference>
<feature type="chain" id="PRO_5023133020" evidence="1">
    <location>
        <begin position="21"/>
        <end position="519"/>
    </location>
</feature>
<gene>
    <name evidence="2" type="ORF">FEF09_05440</name>
</gene>
<name>A0A5C6LXV0_9BACT</name>
<keyword evidence="1" id="KW-0732">Signal</keyword>
<evidence type="ECO:0000256" key="1">
    <source>
        <dbReference type="SAM" id="SignalP"/>
    </source>
</evidence>
<reference evidence="2 3" key="1">
    <citation type="submission" date="2019-08" db="EMBL/GenBank/DDBJ databases">
        <title>Whole genome sequencing of chitin degrading bacteria Chitinophaga pinensis YS16.</title>
        <authorList>
            <person name="Singh R.P."/>
            <person name="Manchanda G."/>
            <person name="Maurya I.K."/>
            <person name="Joshi N.K."/>
            <person name="Srivastava A.K."/>
        </authorList>
    </citation>
    <scope>NUCLEOTIDE SEQUENCE [LARGE SCALE GENOMIC DNA]</scope>
    <source>
        <strain evidence="2 3">YS-16</strain>
    </source>
</reference>
<accession>A0A5C6LXV0</accession>
<evidence type="ECO:0000313" key="2">
    <source>
        <dbReference type="EMBL" id="TWW01440.1"/>
    </source>
</evidence>
<dbReference type="EMBL" id="VOHS01000004">
    <property type="protein sequence ID" value="TWW01440.1"/>
    <property type="molecule type" value="Genomic_DNA"/>
</dbReference>
<dbReference type="Proteomes" id="UP000318815">
    <property type="component" value="Unassembled WGS sequence"/>
</dbReference>
<dbReference type="RefSeq" id="WP_146304172.1">
    <property type="nucleotide sequence ID" value="NZ_VOHS01000004.1"/>
</dbReference>
<dbReference type="AlphaFoldDB" id="A0A5C6LXV0"/>
<organism evidence="2 3">
    <name type="scientific">Chitinophaga pinensis</name>
    <dbReference type="NCBI Taxonomy" id="79329"/>
    <lineage>
        <taxon>Bacteria</taxon>
        <taxon>Pseudomonadati</taxon>
        <taxon>Bacteroidota</taxon>
        <taxon>Chitinophagia</taxon>
        <taxon>Chitinophagales</taxon>
        <taxon>Chitinophagaceae</taxon>
        <taxon>Chitinophaga</taxon>
    </lineage>
</organism>